<dbReference type="SUPFAM" id="SSF56219">
    <property type="entry name" value="DNase I-like"/>
    <property type="match status" value="1"/>
</dbReference>
<reference evidence="3" key="1">
    <citation type="submission" date="2018-11" db="EMBL/GenBank/DDBJ databases">
        <authorList>
            <person name="Grassa J C."/>
        </authorList>
    </citation>
    <scope>NUCLEOTIDE SEQUENCE [LARGE SCALE GENOMIC DNA]</scope>
</reference>
<evidence type="ECO:0000313" key="4">
    <source>
        <dbReference type="Proteomes" id="UP000596661"/>
    </source>
</evidence>
<feature type="compositionally biased region" description="Polar residues" evidence="1">
    <location>
        <begin position="340"/>
        <end position="375"/>
    </location>
</feature>
<protein>
    <recommendedName>
        <fullName evidence="2">Reverse transcriptase domain-containing protein</fullName>
    </recommendedName>
</protein>
<feature type="compositionally biased region" description="Low complexity" evidence="1">
    <location>
        <begin position="330"/>
        <end position="339"/>
    </location>
</feature>
<name>A0A803PH45_CANSA</name>
<feature type="domain" description="Reverse transcriptase" evidence="2">
    <location>
        <begin position="907"/>
        <end position="1177"/>
    </location>
</feature>
<dbReference type="PANTHER" id="PTHR33116:SF86">
    <property type="entry name" value="REVERSE TRANSCRIPTASE DOMAIN-CONTAINING PROTEIN"/>
    <property type="match status" value="1"/>
</dbReference>
<feature type="compositionally biased region" description="Basic residues" evidence="1">
    <location>
        <begin position="397"/>
        <end position="406"/>
    </location>
</feature>
<accession>A0A803PH45</accession>
<dbReference type="GO" id="GO:0003676">
    <property type="term" value="F:nucleic acid binding"/>
    <property type="evidence" value="ECO:0007669"/>
    <property type="project" value="InterPro"/>
</dbReference>
<proteinExistence type="predicted"/>
<dbReference type="Pfam" id="PF13456">
    <property type="entry name" value="RVT_3"/>
    <property type="match status" value="1"/>
</dbReference>
<evidence type="ECO:0000256" key="1">
    <source>
        <dbReference type="SAM" id="MobiDB-lite"/>
    </source>
</evidence>
<organism evidence="3 4">
    <name type="scientific">Cannabis sativa</name>
    <name type="common">Hemp</name>
    <name type="synonym">Marijuana</name>
    <dbReference type="NCBI Taxonomy" id="3483"/>
    <lineage>
        <taxon>Eukaryota</taxon>
        <taxon>Viridiplantae</taxon>
        <taxon>Streptophyta</taxon>
        <taxon>Embryophyta</taxon>
        <taxon>Tracheophyta</taxon>
        <taxon>Spermatophyta</taxon>
        <taxon>Magnoliopsida</taxon>
        <taxon>eudicotyledons</taxon>
        <taxon>Gunneridae</taxon>
        <taxon>Pentapetalae</taxon>
        <taxon>rosids</taxon>
        <taxon>fabids</taxon>
        <taxon>Rosales</taxon>
        <taxon>Cannabaceae</taxon>
        <taxon>Cannabis</taxon>
    </lineage>
</organism>
<reference evidence="3" key="2">
    <citation type="submission" date="2021-03" db="UniProtKB">
        <authorList>
            <consortium name="EnsemblPlants"/>
        </authorList>
    </citation>
    <scope>IDENTIFICATION</scope>
</reference>
<dbReference type="InterPro" id="IPR005135">
    <property type="entry name" value="Endo/exonuclease/phosphatase"/>
</dbReference>
<dbReference type="Gramene" id="evm.model.04.341">
    <property type="protein sequence ID" value="cds.evm.model.04.341"/>
    <property type="gene ID" value="evm.TU.04.341"/>
</dbReference>
<dbReference type="GO" id="GO:0004523">
    <property type="term" value="F:RNA-DNA hybrid ribonuclease activity"/>
    <property type="evidence" value="ECO:0007669"/>
    <property type="project" value="InterPro"/>
</dbReference>
<dbReference type="Proteomes" id="UP000596661">
    <property type="component" value="Chromosome 4"/>
</dbReference>
<dbReference type="InterPro" id="IPR025558">
    <property type="entry name" value="DUF4283"/>
</dbReference>
<dbReference type="Pfam" id="PF00078">
    <property type="entry name" value="RVT_1"/>
    <property type="match status" value="1"/>
</dbReference>
<dbReference type="CDD" id="cd06222">
    <property type="entry name" value="RNase_H_like"/>
    <property type="match status" value="1"/>
</dbReference>
<dbReference type="PANTHER" id="PTHR33116">
    <property type="entry name" value="REVERSE TRANSCRIPTASE ZINC-BINDING DOMAIN-CONTAINING PROTEIN-RELATED-RELATED"/>
    <property type="match status" value="1"/>
</dbReference>
<evidence type="ECO:0000313" key="3">
    <source>
        <dbReference type="EnsemblPlants" id="cds.evm.model.04.341"/>
    </source>
</evidence>
<dbReference type="InterPro" id="IPR044730">
    <property type="entry name" value="RNase_H-like_dom_plant"/>
</dbReference>
<dbReference type="CDD" id="cd01650">
    <property type="entry name" value="RT_nLTR_like"/>
    <property type="match status" value="1"/>
</dbReference>
<dbReference type="Pfam" id="PF03372">
    <property type="entry name" value="Exo_endo_phos"/>
    <property type="match status" value="1"/>
</dbReference>
<dbReference type="Pfam" id="PF14111">
    <property type="entry name" value="DUF4283"/>
    <property type="match status" value="1"/>
</dbReference>
<evidence type="ECO:0000259" key="2">
    <source>
        <dbReference type="PROSITE" id="PS50878"/>
    </source>
</evidence>
<sequence length="1490" mass="167613">MDPLKIISRHKFGKAAIQGSLKLSWNAIKGWKCKEIGDGIIQFTFARREDALNVLARRPWFICGALIVIMPWPAWLSPSEVWFDKTPIEINLLNPLAKWFQDWVLQKRLCHDPILRNQMKVHKAIQNGEAAEIRECRRQYPGKKRIVTDEEEAGGDSQSKLVITQLPLVYLPGIGEIAPFGNNSKLVSIQELQEAAEQYTAAQTKKKLASDGDQGSSSMHGPALVMGTNGDNSSLVETNTCNAKGGQTDISFEKPLGKTTTDITEQKTSPIIPKARELLMGALTMDKFHREPTLFNPIIDIEDFKVQEHLHGPRKRKASDGLLFRPNTKPNSSPSSSNSIHCLSQQRAGNDTASPSQQIASDTDNTKVKSNTPVSLSEVPIESIYSPGSNEDEKPSARRGRRKTKPHGTPVENGARKRRGKPPKNHSPLAVTPKSFKGGKNTKSKLGGNSTMINHWEDRTFDLKNCHGLGNSATVRQLAHLVHHHKPDMMILSETWLPLDKFTRVCTKLHFMNLHYVPPFRLSGGLAVCWMKGVQCKVQASSKYLIMGEISSDPHGIIWMLLGTYGPPNRSDKENFWVHVGDIALNSQVPMLMLGDMNGTLNDKECFNYNGNASQYAFDFRGMVHRAGLIDLGYLGPSFTWAKGGRNSNGGGAMKRARLDRGLASTDWRILFPNAIINHLTATESDHRPLLLDTMGGVKCKGQQFKYENMWARDPRSFWVVKEAWKGRRHTNPMINFHRKVKATGRKLGNWNKNQFTHLSRQIQLAKSNLQQAEQKNPDNGFEVENARQILSEALLREEIHWKKKSRVQWLQEGDMCSKFFMASTIVTRRRNYIQYIKHTPDEDWIRDQDQIAQCFLNKFKEIFKKADPGLTPLREGIFEPIITEQENNLLNGIPQSEEIKAALCDMGKDKAPGPDGFPPSFYLHHWDAVNEDLVEMVIISKIIASRLRDILPKIISSNQAAFVKGRHITENTMIAREIVHSMNKKKGKRGFMLIKLDLEKAYDKLDWSFLIKVLHQIGFNSLFTDWIKVCISVAEIKQLLNGSIVGKFNPERGLRQGDPLSPALYIMAAGTLSRLLIEKERQGLLKGFKLTRNGGSVTHLMFADDIILFGEATVREARSFLDCLNSYCSCSGQAINFLKSFVFFSRGVAGRKAQVIAQIHGMRQMNRKATYLGLPLFRSVKQTEDTKHIIDKVLKRIQGWKVRLLSSAGKTCLIKAVSSSLANYVASSYVIPTTTANKIDKLLSDFWWGDTELKRKLHLVAWDRLCKPKSDGGLGFRATEIMNKAFLMKWAWKILTSEDCLWRRVMTDKYIKNQNFLDLEAKPSDSILWKVILRMRSDLQKGICRKIGDGNSTSIWFDPWVSGDNREPIPRVDDAVGISLPPPEGWMACNSDIVIGHNQSTGAAVFRDHTGTILRIHSFRLNHCDPLPGKVSAVCEGAAVAIDLGYRNIVFQCDSLNAIAALKSSSSDIHKLHFNIQDKVHKFCTIAAG</sequence>
<dbReference type="Gene3D" id="3.60.10.10">
    <property type="entry name" value="Endonuclease/exonuclease/phosphatase"/>
    <property type="match status" value="1"/>
</dbReference>
<dbReference type="InterPro" id="IPR002156">
    <property type="entry name" value="RNaseH_domain"/>
</dbReference>
<keyword evidence="4" id="KW-1185">Reference proteome</keyword>
<dbReference type="InterPro" id="IPR036691">
    <property type="entry name" value="Endo/exonu/phosph_ase_sf"/>
</dbReference>
<feature type="region of interest" description="Disordered" evidence="1">
    <location>
        <begin position="311"/>
        <end position="450"/>
    </location>
</feature>
<dbReference type="EMBL" id="UZAU01000358">
    <property type="status" value="NOT_ANNOTATED_CDS"/>
    <property type="molecule type" value="Genomic_DNA"/>
</dbReference>
<dbReference type="PROSITE" id="PS50878">
    <property type="entry name" value="RT_POL"/>
    <property type="match status" value="1"/>
</dbReference>
<dbReference type="EnsemblPlants" id="evm.model.04.341">
    <property type="protein sequence ID" value="cds.evm.model.04.341"/>
    <property type="gene ID" value="evm.TU.04.341"/>
</dbReference>
<dbReference type="InterPro" id="IPR000477">
    <property type="entry name" value="RT_dom"/>
</dbReference>